<dbReference type="Pfam" id="PF14226">
    <property type="entry name" value="DIOX_N"/>
    <property type="match status" value="1"/>
</dbReference>
<dbReference type="AlphaFoldDB" id="A0A0G4FV80"/>
<keyword evidence="1" id="KW-0408">Iron</keyword>
<dbReference type="Gene3D" id="2.60.120.330">
    <property type="entry name" value="B-lactam Antibiotic, Isopenicillin N Synthase, Chain"/>
    <property type="match status" value="1"/>
</dbReference>
<dbReference type="PRINTS" id="PR00682">
    <property type="entry name" value="IPNSYNTHASE"/>
</dbReference>
<protein>
    <recommendedName>
        <fullName evidence="3">Fe2OG dioxygenase domain-containing protein</fullName>
    </recommendedName>
</protein>
<reference evidence="4" key="1">
    <citation type="submission" date="2014-11" db="EMBL/GenBank/DDBJ databases">
        <authorList>
            <person name="Otto D Thomas"/>
            <person name="Naeem Raeece"/>
        </authorList>
    </citation>
    <scope>NUCLEOTIDE SEQUENCE</scope>
</reference>
<dbReference type="InterPro" id="IPR044861">
    <property type="entry name" value="IPNS-like_FE2OG_OXY"/>
</dbReference>
<proteinExistence type="inferred from homology"/>
<gene>
    <name evidence="4" type="ORF">Cvel_18814</name>
</gene>
<keyword evidence="1" id="KW-0560">Oxidoreductase</keyword>
<evidence type="ECO:0000256" key="1">
    <source>
        <dbReference type="RuleBase" id="RU003682"/>
    </source>
</evidence>
<keyword evidence="1" id="KW-0479">Metal-binding</keyword>
<dbReference type="InterPro" id="IPR027443">
    <property type="entry name" value="IPNS-like_sf"/>
</dbReference>
<feature type="domain" description="Fe2OG dioxygenase" evidence="3">
    <location>
        <begin position="177"/>
        <end position="298"/>
    </location>
</feature>
<feature type="region of interest" description="Disordered" evidence="2">
    <location>
        <begin position="77"/>
        <end position="97"/>
    </location>
</feature>
<dbReference type="InterPro" id="IPR005123">
    <property type="entry name" value="Oxoglu/Fe-dep_dioxygenase_dom"/>
</dbReference>
<dbReference type="GO" id="GO:0016491">
    <property type="term" value="F:oxidoreductase activity"/>
    <property type="evidence" value="ECO:0007669"/>
    <property type="project" value="UniProtKB-KW"/>
</dbReference>
<dbReference type="SUPFAM" id="SSF51197">
    <property type="entry name" value="Clavaminate synthase-like"/>
    <property type="match status" value="1"/>
</dbReference>
<evidence type="ECO:0000256" key="2">
    <source>
        <dbReference type="SAM" id="MobiDB-lite"/>
    </source>
</evidence>
<dbReference type="PROSITE" id="PS51471">
    <property type="entry name" value="FE2OG_OXY"/>
    <property type="match status" value="1"/>
</dbReference>
<dbReference type="EMBL" id="CDMZ01000640">
    <property type="protein sequence ID" value="CEM18508.1"/>
    <property type="molecule type" value="Genomic_DNA"/>
</dbReference>
<dbReference type="PANTHER" id="PTHR47990">
    <property type="entry name" value="2-OXOGLUTARATE (2OG) AND FE(II)-DEPENDENT OXYGENASE SUPERFAMILY PROTEIN-RELATED"/>
    <property type="match status" value="1"/>
</dbReference>
<dbReference type="InterPro" id="IPR026992">
    <property type="entry name" value="DIOX_N"/>
</dbReference>
<dbReference type="Pfam" id="PF03171">
    <property type="entry name" value="2OG-FeII_Oxy"/>
    <property type="match status" value="1"/>
</dbReference>
<organism evidence="4">
    <name type="scientific">Chromera velia CCMP2878</name>
    <dbReference type="NCBI Taxonomy" id="1169474"/>
    <lineage>
        <taxon>Eukaryota</taxon>
        <taxon>Sar</taxon>
        <taxon>Alveolata</taxon>
        <taxon>Colpodellida</taxon>
        <taxon>Chromeraceae</taxon>
        <taxon>Chromera</taxon>
    </lineage>
</organism>
<evidence type="ECO:0000313" key="4">
    <source>
        <dbReference type="EMBL" id="CEM18508.1"/>
    </source>
</evidence>
<dbReference type="PhylomeDB" id="A0A0G4FV80"/>
<sequence>MCFSKGSSASGDFPIIDFSQDDAVVAREVTSACQTHGFFIIVNHGMPSSVTSALFQESSKFFALEPSLKEAISMQRNPKGNRGYIPPNQEGLNNTSKSADTKECLNIGVEIPQESELAKQHPLCAPNLWPDEATLPDFREATQSYFNQVLRISSRLLRFFCIAVGAEETEADRFFDPVPSAFLRLLRYVPPQDPPDSADHVDIPACGAHTDFGMFTLLCADSEGLQILRQGRGLERAAWEGGEGDWENVPMVPGGLVVNVGDLLQRWSNDRILSTPHRVMQKTGGTQARHSAALFVSPWPETEICPVVLGGEEKGGQSVEKVGAKYSPITAGEYLAERFRACRKQVFKARMGEGKQEEVVN</sequence>
<dbReference type="VEuPathDB" id="CryptoDB:Cvel_18814"/>
<dbReference type="GO" id="GO:0046872">
    <property type="term" value="F:metal ion binding"/>
    <property type="evidence" value="ECO:0007669"/>
    <property type="project" value="UniProtKB-KW"/>
</dbReference>
<name>A0A0G4FV80_9ALVE</name>
<evidence type="ECO:0000259" key="3">
    <source>
        <dbReference type="PROSITE" id="PS51471"/>
    </source>
</evidence>
<comment type="similarity">
    <text evidence="1">Belongs to the iron/ascorbate-dependent oxidoreductase family.</text>
</comment>
<dbReference type="InterPro" id="IPR050231">
    <property type="entry name" value="Iron_ascorbate_oxido_reductase"/>
</dbReference>
<accession>A0A0G4FV80</accession>